<dbReference type="VEuPathDB" id="FungiDB:JI435_031590"/>
<dbReference type="OrthoDB" id="3914029at2759"/>
<evidence type="ECO:0000313" key="2">
    <source>
        <dbReference type="EMBL" id="QRC95474.1"/>
    </source>
</evidence>
<dbReference type="AlphaFoldDB" id="A0A7U2HYW7"/>
<dbReference type="Proteomes" id="UP000663193">
    <property type="component" value="Chromosome 5"/>
</dbReference>
<proteinExistence type="predicted"/>
<evidence type="ECO:0000313" key="3">
    <source>
        <dbReference type="Proteomes" id="UP000663193"/>
    </source>
</evidence>
<protein>
    <submittedName>
        <fullName evidence="2">Uncharacterized protein</fullName>
    </submittedName>
</protein>
<evidence type="ECO:0000256" key="1">
    <source>
        <dbReference type="SAM" id="MobiDB-lite"/>
    </source>
</evidence>
<dbReference type="EMBL" id="CP069027">
    <property type="protein sequence ID" value="QRC95474.1"/>
    <property type="molecule type" value="Genomic_DNA"/>
</dbReference>
<gene>
    <name evidence="2" type="ORF">JI435_031590</name>
</gene>
<feature type="region of interest" description="Disordered" evidence="1">
    <location>
        <begin position="1"/>
        <end position="32"/>
    </location>
</feature>
<sequence length="233" mass="26113">MPYDKDTLPPPSYTESASHSQPPSHLQPHTHRGQALLDQLTLTRTTHIQSTITTHIIPLLSQRAALGLARTTLALLPSDIPLPPLEEKSEFSFGNAFGTTRPVEVIGYASDEELKTVRLEGEMDATEFWRVQAVVEELERVLREMLNRDVRAGRSEFEEVLPKRKIWERFMPGLGGEGKGSAESEVGVRHGENAGQVLVKVRLEEVCLRTVNEFGLYDTMARQCIIVRVDARC</sequence>
<keyword evidence="3" id="KW-1185">Reference proteome</keyword>
<reference evidence="3" key="1">
    <citation type="journal article" date="2021" name="BMC Genomics">
        <title>Chromosome-level genome assembly and manually-curated proteome of model necrotroph Parastagonospora nodorum Sn15 reveals a genome-wide trove of candidate effector homologs, and redundancy of virulence-related functions within an accessory chromosome.</title>
        <authorList>
            <person name="Bertazzoni S."/>
            <person name="Jones D.A.B."/>
            <person name="Phan H.T."/>
            <person name="Tan K.-C."/>
            <person name="Hane J.K."/>
        </authorList>
    </citation>
    <scope>NUCLEOTIDE SEQUENCE [LARGE SCALE GENOMIC DNA]</scope>
    <source>
        <strain evidence="3">SN15 / ATCC MYA-4574 / FGSC 10173)</strain>
    </source>
</reference>
<name>A0A7U2HYW7_PHANO</name>
<accession>A0A7U2HYW7</accession>
<organism evidence="2 3">
    <name type="scientific">Phaeosphaeria nodorum (strain SN15 / ATCC MYA-4574 / FGSC 10173)</name>
    <name type="common">Glume blotch fungus</name>
    <name type="synonym">Parastagonospora nodorum</name>
    <dbReference type="NCBI Taxonomy" id="321614"/>
    <lineage>
        <taxon>Eukaryota</taxon>
        <taxon>Fungi</taxon>
        <taxon>Dikarya</taxon>
        <taxon>Ascomycota</taxon>
        <taxon>Pezizomycotina</taxon>
        <taxon>Dothideomycetes</taxon>
        <taxon>Pleosporomycetidae</taxon>
        <taxon>Pleosporales</taxon>
        <taxon>Pleosporineae</taxon>
        <taxon>Phaeosphaeriaceae</taxon>
        <taxon>Parastagonospora</taxon>
    </lineage>
</organism>
<feature type="compositionally biased region" description="Polar residues" evidence="1">
    <location>
        <begin position="13"/>
        <end position="24"/>
    </location>
</feature>